<evidence type="ECO:0000256" key="4">
    <source>
        <dbReference type="ARBA" id="ARBA00022692"/>
    </source>
</evidence>
<comment type="caution">
    <text evidence="12">The sequence shown here is derived from an EMBL/GenBank/DDBJ whole genome shotgun (WGS) entry which is preliminary data.</text>
</comment>
<dbReference type="PROSITE" id="PS50920">
    <property type="entry name" value="SOLCAR"/>
    <property type="match status" value="3"/>
</dbReference>
<evidence type="ECO:0000256" key="3">
    <source>
        <dbReference type="ARBA" id="ARBA00022448"/>
    </source>
</evidence>
<feature type="repeat" description="Solcar" evidence="8">
    <location>
        <begin position="34"/>
        <end position="125"/>
    </location>
</feature>
<feature type="repeat" description="Solcar" evidence="8">
    <location>
        <begin position="282"/>
        <end position="389"/>
    </location>
</feature>
<dbReference type="PANTHER" id="PTHR45939:SF2">
    <property type="entry name" value="CARRIER PROTEIN, PUTATIVE (AFU_ORTHOLOGUE AFUA_2G13870)-RELATED"/>
    <property type="match status" value="1"/>
</dbReference>
<feature type="compositionally biased region" description="Acidic residues" evidence="10">
    <location>
        <begin position="186"/>
        <end position="196"/>
    </location>
</feature>
<keyword evidence="5" id="KW-0677">Repeat</keyword>
<feature type="repeat" description="Solcar" evidence="8">
    <location>
        <begin position="147"/>
        <end position="249"/>
    </location>
</feature>
<comment type="subcellular location">
    <subcellularLocation>
        <location evidence="1">Membrane</location>
        <topology evidence="1">Multi-pass membrane protein</topology>
    </subcellularLocation>
</comment>
<reference evidence="12 13" key="1">
    <citation type="submission" date="2020-01" db="EMBL/GenBank/DDBJ databases">
        <authorList>
            <person name="Gupta K D."/>
        </authorList>
    </citation>
    <scope>NUCLEOTIDE SEQUENCE [LARGE SCALE GENOMIC DNA]</scope>
</reference>
<evidence type="ECO:0000256" key="6">
    <source>
        <dbReference type="ARBA" id="ARBA00022989"/>
    </source>
</evidence>
<sequence>MDDDIISSVRLKNTCTRRAELLPQLPPGTMTSTLPPLVQAFSGAIGSATANTLTYPLDLAITRLQLDSPRRSRERGGLKGARKILRHILKKHGWEALYDGIVADTGATLLSNFFYFYFYSFLRSLSTRRLIPFQPKPPNSNVKPHKPTLTEELVLGFIAGVASRVISMPLNIVTLRLQTAGGSESDNSDSESDSVSELESPTDLGLVDVVKLIYKEQGLAGFWRGFQTTTVLSLNPSITLACFQMYRRVLSFVKYMGPSSFTYINKDGIKAAIKHAPASPNLKPWEAFFGAAISNSIAVAILYPLILAKVRLQVSSSATIREVLVDAYQGKDILANDNTLGLHKEATFDSEKSGVIGIQGLYQGLQTKIVKGFLSQGVTFLVKGRIEQLIVAAYLRQMRARR</sequence>
<dbReference type="EMBL" id="CACVBS010000057">
    <property type="protein sequence ID" value="CAA7267057.1"/>
    <property type="molecule type" value="Genomic_DNA"/>
</dbReference>
<feature type="region of interest" description="Disordered" evidence="10">
    <location>
        <begin position="180"/>
        <end position="199"/>
    </location>
</feature>
<evidence type="ECO:0000256" key="7">
    <source>
        <dbReference type="ARBA" id="ARBA00023136"/>
    </source>
</evidence>
<dbReference type="SUPFAM" id="SSF103506">
    <property type="entry name" value="Mitochondrial carrier"/>
    <property type="match status" value="1"/>
</dbReference>
<name>A0A8S0WP12_CYCAE</name>
<organism evidence="12 13">
    <name type="scientific">Cyclocybe aegerita</name>
    <name type="common">Black poplar mushroom</name>
    <name type="synonym">Agrocybe aegerita</name>
    <dbReference type="NCBI Taxonomy" id="1973307"/>
    <lineage>
        <taxon>Eukaryota</taxon>
        <taxon>Fungi</taxon>
        <taxon>Dikarya</taxon>
        <taxon>Basidiomycota</taxon>
        <taxon>Agaricomycotina</taxon>
        <taxon>Agaricomycetes</taxon>
        <taxon>Agaricomycetidae</taxon>
        <taxon>Agaricales</taxon>
        <taxon>Agaricineae</taxon>
        <taxon>Bolbitiaceae</taxon>
        <taxon>Cyclocybe</taxon>
    </lineage>
</organism>
<evidence type="ECO:0000256" key="9">
    <source>
        <dbReference type="RuleBase" id="RU000488"/>
    </source>
</evidence>
<keyword evidence="7 8" id="KW-0472">Membrane</keyword>
<dbReference type="GO" id="GO:0015217">
    <property type="term" value="F:ADP transmembrane transporter activity"/>
    <property type="evidence" value="ECO:0007669"/>
    <property type="project" value="TreeGrafter"/>
</dbReference>
<dbReference type="PANTHER" id="PTHR45939">
    <property type="entry name" value="PEROXISOMAL MEMBRANE PROTEIN PMP34-RELATED"/>
    <property type="match status" value="1"/>
</dbReference>
<dbReference type="InterPro" id="IPR018108">
    <property type="entry name" value="MCP_transmembrane"/>
</dbReference>
<keyword evidence="6 11" id="KW-1133">Transmembrane helix</keyword>
<evidence type="ECO:0000256" key="10">
    <source>
        <dbReference type="SAM" id="MobiDB-lite"/>
    </source>
</evidence>
<keyword evidence="4 8" id="KW-0812">Transmembrane</keyword>
<dbReference type="OrthoDB" id="18574at2759"/>
<evidence type="ECO:0000256" key="11">
    <source>
        <dbReference type="SAM" id="Phobius"/>
    </source>
</evidence>
<evidence type="ECO:0000313" key="12">
    <source>
        <dbReference type="EMBL" id="CAA7267057.1"/>
    </source>
</evidence>
<evidence type="ECO:0000313" key="13">
    <source>
        <dbReference type="Proteomes" id="UP000467700"/>
    </source>
</evidence>
<comment type="similarity">
    <text evidence="2 9">Belongs to the mitochondrial carrier (TC 2.A.29) family.</text>
</comment>
<accession>A0A8S0WP12</accession>
<keyword evidence="3 9" id="KW-0813">Transport</keyword>
<dbReference type="AlphaFoldDB" id="A0A8S0WP12"/>
<dbReference type="Gene3D" id="1.50.40.10">
    <property type="entry name" value="Mitochondrial carrier domain"/>
    <property type="match status" value="1"/>
</dbReference>
<gene>
    <name evidence="12" type="ORF">AAE3_LOCUS9410</name>
</gene>
<evidence type="ECO:0000256" key="1">
    <source>
        <dbReference type="ARBA" id="ARBA00004141"/>
    </source>
</evidence>
<evidence type="ECO:0000256" key="8">
    <source>
        <dbReference type="PROSITE-ProRule" id="PRU00282"/>
    </source>
</evidence>
<dbReference type="InterPro" id="IPR052217">
    <property type="entry name" value="Mito/Peroxisomal_Carrier"/>
</dbReference>
<evidence type="ECO:0000256" key="2">
    <source>
        <dbReference type="ARBA" id="ARBA00006375"/>
    </source>
</evidence>
<dbReference type="InterPro" id="IPR023395">
    <property type="entry name" value="MCP_dom_sf"/>
</dbReference>
<evidence type="ECO:0000256" key="5">
    <source>
        <dbReference type="ARBA" id="ARBA00022737"/>
    </source>
</evidence>
<evidence type="ECO:0008006" key="14">
    <source>
        <dbReference type="Google" id="ProtNLM"/>
    </source>
</evidence>
<keyword evidence="13" id="KW-1185">Reference proteome</keyword>
<dbReference type="Pfam" id="PF00153">
    <property type="entry name" value="Mito_carr"/>
    <property type="match status" value="2"/>
</dbReference>
<dbReference type="Proteomes" id="UP000467700">
    <property type="component" value="Unassembled WGS sequence"/>
</dbReference>
<dbReference type="GO" id="GO:0016020">
    <property type="term" value="C:membrane"/>
    <property type="evidence" value="ECO:0007669"/>
    <property type="project" value="UniProtKB-SubCell"/>
</dbReference>
<feature type="transmembrane region" description="Helical" evidence="11">
    <location>
        <begin position="287"/>
        <end position="307"/>
    </location>
</feature>
<proteinExistence type="inferred from homology"/>
<protein>
    <recommendedName>
        <fullName evidence="14">Mitochondrial carrier protein</fullName>
    </recommendedName>
</protein>